<evidence type="ECO:0000313" key="8">
    <source>
        <dbReference type="EMBL" id="KAG7470818.1"/>
    </source>
</evidence>
<feature type="domain" description="Nudix hydrolase" evidence="7">
    <location>
        <begin position="306"/>
        <end position="443"/>
    </location>
</feature>
<keyword evidence="9" id="KW-1185">Reference proteome</keyword>
<dbReference type="PANTHER" id="PTHR12992">
    <property type="entry name" value="NUDIX HYDROLASE"/>
    <property type="match status" value="1"/>
</dbReference>
<dbReference type="SUPFAM" id="SSF55811">
    <property type="entry name" value="Nudix"/>
    <property type="match status" value="1"/>
</dbReference>
<evidence type="ECO:0000256" key="6">
    <source>
        <dbReference type="ARBA" id="ARBA00023211"/>
    </source>
</evidence>
<reference evidence="8" key="1">
    <citation type="submission" date="2021-01" db="EMBL/GenBank/DDBJ databases">
        <authorList>
            <person name="Zahm M."/>
            <person name="Roques C."/>
            <person name="Cabau C."/>
            <person name="Klopp C."/>
            <person name="Donnadieu C."/>
            <person name="Jouanno E."/>
            <person name="Lampietro C."/>
            <person name="Louis A."/>
            <person name="Herpin A."/>
            <person name="Echchiki A."/>
            <person name="Berthelot C."/>
            <person name="Parey E."/>
            <person name="Roest-Crollius H."/>
            <person name="Braasch I."/>
            <person name="Postlethwait J."/>
            <person name="Bobe J."/>
            <person name="Montfort J."/>
            <person name="Bouchez O."/>
            <person name="Begum T."/>
            <person name="Mejri S."/>
            <person name="Adams A."/>
            <person name="Chen W.-J."/>
            <person name="Guiguen Y."/>
        </authorList>
    </citation>
    <scope>NUCLEOTIDE SEQUENCE</scope>
    <source>
        <strain evidence="8">YG-15Mar2019-1</strain>
        <tissue evidence="8">Brain</tissue>
    </source>
</reference>
<dbReference type="PANTHER" id="PTHR12992:SF11">
    <property type="entry name" value="MITOCHONDRIAL COENZYME A DIPHOSPHATASE NUDT8"/>
    <property type="match status" value="1"/>
</dbReference>
<keyword evidence="3" id="KW-0479">Metal-binding</keyword>
<keyword evidence="6" id="KW-0464">Manganese</keyword>
<evidence type="ECO:0000256" key="2">
    <source>
        <dbReference type="ARBA" id="ARBA00001946"/>
    </source>
</evidence>
<dbReference type="GO" id="GO:0046872">
    <property type="term" value="F:metal ion binding"/>
    <property type="evidence" value="ECO:0007669"/>
    <property type="project" value="UniProtKB-KW"/>
</dbReference>
<gene>
    <name evidence="8" type="ORF">MATL_G00117720</name>
</gene>
<protein>
    <recommendedName>
        <fullName evidence="7">Nudix hydrolase domain-containing protein</fullName>
    </recommendedName>
</protein>
<dbReference type="Pfam" id="PF00293">
    <property type="entry name" value="NUDIX"/>
    <property type="match status" value="1"/>
</dbReference>
<comment type="cofactor">
    <cofactor evidence="1">
        <name>Mn(2+)</name>
        <dbReference type="ChEBI" id="CHEBI:29035"/>
    </cofactor>
</comment>
<comment type="caution">
    <text evidence="8">The sequence shown here is derived from an EMBL/GenBank/DDBJ whole genome shotgun (WGS) entry which is preliminary data.</text>
</comment>
<accession>A0A9D3T824</accession>
<dbReference type="EMBL" id="JAFDVH010000009">
    <property type="protein sequence ID" value="KAG7470818.1"/>
    <property type="molecule type" value="Genomic_DNA"/>
</dbReference>
<dbReference type="InterPro" id="IPR015797">
    <property type="entry name" value="NUDIX_hydrolase-like_dom_sf"/>
</dbReference>
<dbReference type="InterPro" id="IPR045121">
    <property type="entry name" value="CoAse"/>
</dbReference>
<dbReference type="InterPro" id="IPR000086">
    <property type="entry name" value="NUDIX_hydrolase_dom"/>
</dbReference>
<dbReference type="PROSITE" id="PS51462">
    <property type="entry name" value="NUDIX"/>
    <property type="match status" value="1"/>
</dbReference>
<organism evidence="8 9">
    <name type="scientific">Megalops atlanticus</name>
    <name type="common">Tarpon</name>
    <name type="synonym">Clupea gigantea</name>
    <dbReference type="NCBI Taxonomy" id="7932"/>
    <lineage>
        <taxon>Eukaryota</taxon>
        <taxon>Metazoa</taxon>
        <taxon>Chordata</taxon>
        <taxon>Craniata</taxon>
        <taxon>Vertebrata</taxon>
        <taxon>Euteleostomi</taxon>
        <taxon>Actinopterygii</taxon>
        <taxon>Neopterygii</taxon>
        <taxon>Teleostei</taxon>
        <taxon>Elopiformes</taxon>
        <taxon>Megalopidae</taxon>
        <taxon>Megalops</taxon>
    </lineage>
</organism>
<dbReference type="OrthoDB" id="10262892at2759"/>
<evidence type="ECO:0000256" key="3">
    <source>
        <dbReference type="ARBA" id="ARBA00022723"/>
    </source>
</evidence>
<sequence length="475" mass="52510">MFRCQRLLTLSGSVRSHRSLVFTDPYPAVLSDYLLGKPGWQRKARALSQVSVLTPPYSSTGKKYETLTDLPQDPGGKGVTMLSQDTLNVPCFWTTPSSSFSIKCCSGDSGLFQNGTFQVSMESTALSDLHLSQVSSSIPHQCICTQKCCPLGSHNHQKATLLDHLEQKNAKKPLQADLSKCLLGKPFRCDSHSTTPKLIHDYAFSIRDSIRSGQHVHRELFHKGSYPFWSSFSASKVWPVDPCQSHAPVQRRCLHQGATAPVRTPPRGAALRECLSADNETRCRRVLEPNMALYEKENAAAKTKEGQRRCAAILVSLCLVEGEPAFLFTLRSSTLKGRHKGDVSFAGGKQDPTDRDVVDTALREAREELGVTVATSSVWGVLKPLRDWSGMMIAPVIANIGPLEALSFRPNPSEVEEIFTISLAHVCNPENRGYTHFRTGDRYGYTLPVFRNGKHRVWGLTAVALDHTLKIIVPP</sequence>
<dbReference type="AlphaFoldDB" id="A0A9D3T824"/>
<evidence type="ECO:0000313" key="9">
    <source>
        <dbReference type="Proteomes" id="UP001046870"/>
    </source>
</evidence>
<name>A0A9D3T824_MEGAT</name>
<proteinExistence type="predicted"/>
<keyword evidence="4" id="KW-0378">Hydrolase</keyword>
<keyword evidence="5" id="KW-0460">Magnesium</keyword>
<evidence type="ECO:0000259" key="7">
    <source>
        <dbReference type="PROSITE" id="PS51462"/>
    </source>
</evidence>
<evidence type="ECO:0000256" key="5">
    <source>
        <dbReference type="ARBA" id="ARBA00022842"/>
    </source>
</evidence>
<comment type="cofactor">
    <cofactor evidence="2">
        <name>Mg(2+)</name>
        <dbReference type="ChEBI" id="CHEBI:18420"/>
    </cofactor>
</comment>
<evidence type="ECO:0000256" key="4">
    <source>
        <dbReference type="ARBA" id="ARBA00022801"/>
    </source>
</evidence>
<dbReference type="CDD" id="cd03426">
    <property type="entry name" value="NUDIX_CoAse_Nudt7"/>
    <property type="match status" value="1"/>
</dbReference>
<dbReference type="Proteomes" id="UP001046870">
    <property type="component" value="Chromosome 9"/>
</dbReference>
<dbReference type="Gene3D" id="3.90.79.10">
    <property type="entry name" value="Nucleoside Triphosphate Pyrophosphohydrolase"/>
    <property type="match status" value="1"/>
</dbReference>
<dbReference type="GO" id="GO:0010945">
    <property type="term" value="F:coenzyme A diphosphatase activity"/>
    <property type="evidence" value="ECO:0007669"/>
    <property type="project" value="InterPro"/>
</dbReference>
<evidence type="ECO:0000256" key="1">
    <source>
        <dbReference type="ARBA" id="ARBA00001936"/>
    </source>
</evidence>